<evidence type="ECO:0000256" key="3">
    <source>
        <dbReference type="ARBA" id="ARBA00038502"/>
    </source>
</evidence>
<protein>
    <submittedName>
        <fullName evidence="5">GNAT family N-acetyltransferase</fullName>
    </submittedName>
</protein>
<proteinExistence type="inferred from homology"/>
<keyword evidence="6" id="KW-1185">Reference proteome</keyword>
<dbReference type="Pfam" id="PF00583">
    <property type="entry name" value="Acetyltransf_1"/>
    <property type="match status" value="1"/>
</dbReference>
<dbReference type="PANTHER" id="PTHR43792:SF8">
    <property type="entry name" value="[RIBOSOMAL PROTEIN US5]-ALANINE N-ACETYLTRANSFERASE"/>
    <property type="match status" value="1"/>
</dbReference>
<dbReference type="RefSeq" id="WP_078000908.1">
    <property type="nucleotide sequence ID" value="NZ_MRUL01000001.1"/>
</dbReference>
<evidence type="ECO:0000256" key="2">
    <source>
        <dbReference type="ARBA" id="ARBA00023315"/>
    </source>
</evidence>
<dbReference type="SUPFAM" id="SSF55729">
    <property type="entry name" value="Acyl-CoA N-acyltransferases (Nat)"/>
    <property type="match status" value="1"/>
</dbReference>
<accession>A0A1S8YTB1</accession>
<feature type="domain" description="N-acetyltransferase" evidence="4">
    <location>
        <begin position="3"/>
        <end position="164"/>
    </location>
</feature>
<keyword evidence="2" id="KW-0012">Acyltransferase</keyword>
<evidence type="ECO:0000259" key="4">
    <source>
        <dbReference type="PROSITE" id="PS51186"/>
    </source>
</evidence>
<sequence>MDITLRGVEPDDATAYHRIHSHPDNFCWTLQLPMASVAMWRTKLEQNVQNGNIGFVAEMAGEVVGEMTLFTNLRPRTRHTVSFGISVDRGYVRRGIASQLMKAGIDYAFNWLGARRLELEVFVDNQSAIGLYRKFGFQSEGVQRQAALKNGEYCDVMIMSLLRDERPAGG</sequence>
<dbReference type="EMBL" id="MRUL01000001">
    <property type="protein sequence ID" value="OON41883.1"/>
    <property type="molecule type" value="Genomic_DNA"/>
</dbReference>
<comment type="caution">
    <text evidence="5">The sequence shown here is derived from an EMBL/GenBank/DDBJ whole genome shotgun (WGS) entry which is preliminary data.</text>
</comment>
<dbReference type="PROSITE" id="PS51186">
    <property type="entry name" value="GNAT"/>
    <property type="match status" value="1"/>
</dbReference>
<dbReference type="Gene3D" id="3.40.630.30">
    <property type="match status" value="1"/>
</dbReference>
<comment type="similarity">
    <text evidence="3">Belongs to the acetyltransferase family. RimJ subfamily.</text>
</comment>
<dbReference type="PANTHER" id="PTHR43792">
    <property type="entry name" value="GNAT FAMILY, PUTATIVE (AFU_ORTHOLOGUE AFUA_3G00765)-RELATED-RELATED"/>
    <property type="match status" value="1"/>
</dbReference>
<dbReference type="InterPro" id="IPR000182">
    <property type="entry name" value="GNAT_dom"/>
</dbReference>
<keyword evidence="1 5" id="KW-0808">Transferase</keyword>
<dbReference type="STRING" id="1926881.BTJ39_01620"/>
<organism evidence="5 6">
    <name type="scientific">Izhakiella australiensis</name>
    <dbReference type="NCBI Taxonomy" id="1926881"/>
    <lineage>
        <taxon>Bacteria</taxon>
        <taxon>Pseudomonadati</taxon>
        <taxon>Pseudomonadota</taxon>
        <taxon>Gammaproteobacteria</taxon>
        <taxon>Enterobacterales</taxon>
        <taxon>Erwiniaceae</taxon>
        <taxon>Izhakiella</taxon>
    </lineage>
</organism>
<dbReference type="AlphaFoldDB" id="A0A1S8YTB1"/>
<evidence type="ECO:0000256" key="1">
    <source>
        <dbReference type="ARBA" id="ARBA00022679"/>
    </source>
</evidence>
<evidence type="ECO:0000313" key="5">
    <source>
        <dbReference type="EMBL" id="OON41883.1"/>
    </source>
</evidence>
<dbReference type="Proteomes" id="UP000190667">
    <property type="component" value="Unassembled WGS sequence"/>
</dbReference>
<evidence type="ECO:0000313" key="6">
    <source>
        <dbReference type="Proteomes" id="UP000190667"/>
    </source>
</evidence>
<name>A0A1S8YTB1_9GAMM</name>
<dbReference type="CDD" id="cd04301">
    <property type="entry name" value="NAT_SF"/>
    <property type="match status" value="1"/>
</dbReference>
<dbReference type="OrthoDB" id="336415at2"/>
<reference evidence="5 6" key="1">
    <citation type="submission" date="2016-12" db="EMBL/GenBank/DDBJ databases">
        <title>Izhakiella australiana sp. nov. of genus Izhakiella isolated from Australian desert.</title>
        <authorList>
            <person name="Ji M."/>
        </authorList>
    </citation>
    <scope>NUCLEOTIDE SEQUENCE [LARGE SCALE GENOMIC DNA]</scope>
    <source>
        <strain evidence="5 6">D4N98</strain>
    </source>
</reference>
<dbReference type="InterPro" id="IPR051531">
    <property type="entry name" value="N-acetyltransferase"/>
</dbReference>
<gene>
    <name evidence="5" type="ORF">BTJ39_01620</name>
</gene>
<dbReference type="InterPro" id="IPR016181">
    <property type="entry name" value="Acyl_CoA_acyltransferase"/>
</dbReference>
<dbReference type="GO" id="GO:0016747">
    <property type="term" value="F:acyltransferase activity, transferring groups other than amino-acyl groups"/>
    <property type="evidence" value="ECO:0007669"/>
    <property type="project" value="InterPro"/>
</dbReference>